<dbReference type="WBParaSite" id="HPLM_0000650301-mRNA-1">
    <property type="protein sequence ID" value="HPLM_0000650301-mRNA-1"/>
    <property type="gene ID" value="HPLM_0000650301"/>
</dbReference>
<accession>A0A0N4W8H2</accession>
<dbReference type="AlphaFoldDB" id="A0A0N4W8H2"/>
<evidence type="ECO:0000313" key="3">
    <source>
        <dbReference type="WBParaSite" id="HPLM_0000650301-mRNA-1"/>
    </source>
</evidence>
<dbReference type="EMBL" id="UZAF01016502">
    <property type="protein sequence ID" value="VDO29166.1"/>
    <property type="molecule type" value="Genomic_DNA"/>
</dbReference>
<keyword evidence="2" id="KW-1185">Reference proteome</keyword>
<gene>
    <name evidence="1" type="ORF">HPLM_LOCUS6495</name>
</gene>
<organism evidence="3">
    <name type="scientific">Haemonchus placei</name>
    <name type="common">Barber's pole worm</name>
    <dbReference type="NCBI Taxonomy" id="6290"/>
    <lineage>
        <taxon>Eukaryota</taxon>
        <taxon>Metazoa</taxon>
        <taxon>Ecdysozoa</taxon>
        <taxon>Nematoda</taxon>
        <taxon>Chromadorea</taxon>
        <taxon>Rhabditida</taxon>
        <taxon>Rhabditina</taxon>
        <taxon>Rhabditomorpha</taxon>
        <taxon>Strongyloidea</taxon>
        <taxon>Trichostrongylidae</taxon>
        <taxon>Haemonchus</taxon>
    </lineage>
</organism>
<reference evidence="1 2" key="2">
    <citation type="submission" date="2018-11" db="EMBL/GenBank/DDBJ databases">
        <authorList>
            <consortium name="Pathogen Informatics"/>
        </authorList>
    </citation>
    <scope>NUCLEOTIDE SEQUENCE [LARGE SCALE GENOMIC DNA]</scope>
    <source>
        <strain evidence="1 2">MHpl1</strain>
    </source>
</reference>
<dbReference type="OrthoDB" id="5823133at2759"/>
<evidence type="ECO:0000313" key="2">
    <source>
        <dbReference type="Proteomes" id="UP000268014"/>
    </source>
</evidence>
<protein>
    <submittedName>
        <fullName evidence="3">GRAM domain-containing protein</fullName>
    </submittedName>
</protein>
<sequence>MMSTGPAEKYFPQVKGLDMGEQLAPVLAVCSIGTVEEPVLERQPLMFCRDTDYYFIVTSSLFEMNECFRLMNEQSQCKTHTKDTT</sequence>
<reference evidence="3" key="1">
    <citation type="submission" date="2017-02" db="UniProtKB">
        <authorList>
            <consortium name="WormBaseParasite"/>
        </authorList>
    </citation>
    <scope>IDENTIFICATION</scope>
</reference>
<dbReference type="Proteomes" id="UP000268014">
    <property type="component" value="Unassembled WGS sequence"/>
</dbReference>
<evidence type="ECO:0000313" key="1">
    <source>
        <dbReference type="EMBL" id="VDO29166.1"/>
    </source>
</evidence>
<proteinExistence type="predicted"/>
<name>A0A0N4W8H2_HAEPC</name>